<dbReference type="EMBL" id="JABCKY010000002">
    <property type="protein sequence ID" value="NMT63655.1"/>
    <property type="molecule type" value="Genomic_DNA"/>
</dbReference>
<evidence type="ECO:0000313" key="2">
    <source>
        <dbReference type="Proteomes" id="UP000567186"/>
    </source>
</evidence>
<protein>
    <submittedName>
        <fullName evidence="1">Uncharacterized protein</fullName>
    </submittedName>
</protein>
<comment type="caution">
    <text evidence="1">The sequence shown here is derived from an EMBL/GenBank/DDBJ whole genome shotgun (WGS) entry which is preliminary data.</text>
</comment>
<keyword evidence="2" id="KW-1185">Reference proteome</keyword>
<dbReference type="AlphaFoldDB" id="A0A7Y0WSA1"/>
<dbReference type="OrthoDB" id="9157388at2"/>
<organism evidence="1 2">
    <name type="scientific">Marinobacter orientalis</name>
    <dbReference type="NCBI Taxonomy" id="1928859"/>
    <lineage>
        <taxon>Bacteria</taxon>
        <taxon>Pseudomonadati</taxon>
        <taxon>Pseudomonadota</taxon>
        <taxon>Gammaproteobacteria</taxon>
        <taxon>Pseudomonadales</taxon>
        <taxon>Marinobacteraceae</taxon>
        <taxon>Marinobacter</taxon>
    </lineage>
</organism>
<sequence length="304" mass="35695">MTVEKDEDGNEREVPFLSFRDAINRRCLELSPDFARDLWNAEEFYDWLHHSNVENLIDFELDFADLSSLIVLVLEGPGAYAELGSFTALQRISPKLIVIVNQQALPHNSFVELGPLRLIQKRYPGHLLKLNWNTHFHVENGGRSVSSKLDDSEDAKQVYRNLAKDCIEAIDIEFKKNGPKLTRFDKYNNGHIALLLSELTYFFHALKLTEIILYLEYLGIKLERKKVKEIIYLLRKLNIIDTLEYMSDTFYIPGPEYVERFKFRYEEDSESIIPTKNHVVLRHAVLEYYRENDNFRYNALGLRK</sequence>
<dbReference type="NCBIfam" id="NF038232">
    <property type="entry name" value="STM3845_fam"/>
    <property type="match status" value="1"/>
</dbReference>
<reference evidence="1 2" key="1">
    <citation type="submission" date="2020-04" db="EMBL/GenBank/DDBJ databases">
        <title>Marinobacter oceani sp. nov., isolated from marine solar saltern.</title>
        <authorList>
            <person name="Chen X.-Y."/>
        </authorList>
    </citation>
    <scope>NUCLEOTIDE SEQUENCE [LARGE SCALE GENOMIC DNA]</scope>
    <source>
        <strain evidence="1 2">W62</strain>
    </source>
</reference>
<dbReference type="InterPro" id="IPR049725">
    <property type="entry name" value="STM3845-like"/>
</dbReference>
<accession>A0A7Y0WSA1</accession>
<proteinExistence type="predicted"/>
<dbReference type="Proteomes" id="UP000567186">
    <property type="component" value="Unassembled WGS sequence"/>
</dbReference>
<gene>
    <name evidence="1" type="ORF">HIU99_08580</name>
</gene>
<evidence type="ECO:0000313" key="1">
    <source>
        <dbReference type="EMBL" id="NMT63655.1"/>
    </source>
</evidence>
<name>A0A7Y0WSA1_9GAMM</name>